<comment type="catalytic activity">
    <reaction evidence="8">
        <text>L-tyrosyl-[protein] + ATP = O-phospho-L-tyrosyl-[protein] + ADP + H(+)</text>
        <dbReference type="Rhea" id="RHEA:10596"/>
        <dbReference type="Rhea" id="RHEA-COMP:10136"/>
        <dbReference type="Rhea" id="RHEA-COMP:20101"/>
        <dbReference type="ChEBI" id="CHEBI:15378"/>
        <dbReference type="ChEBI" id="CHEBI:30616"/>
        <dbReference type="ChEBI" id="CHEBI:46858"/>
        <dbReference type="ChEBI" id="CHEBI:61978"/>
        <dbReference type="ChEBI" id="CHEBI:456216"/>
        <dbReference type="EC" id="2.7.10.2"/>
    </reaction>
</comment>
<dbReference type="Pfam" id="PF13614">
    <property type="entry name" value="AAA_31"/>
    <property type="match status" value="1"/>
</dbReference>
<feature type="transmembrane region" description="Helical" evidence="10">
    <location>
        <begin position="44"/>
        <end position="65"/>
    </location>
</feature>
<reference evidence="12 13" key="1">
    <citation type="submission" date="2016-10" db="EMBL/GenBank/DDBJ databases">
        <authorList>
            <person name="de Groot N.N."/>
        </authorList>
    </citation>
    <scope>NUCLEOTIDE SEQUENCE [LARGE SCALE GENOMIC DNA]</scope>
    <source>
        <strain evidence="12 13">R5</strain>
    </source>
</reference>
<evidence type="ECO:0000313" key="12">
    <source>
        <dbReference type="EMBL" id="SDC95039.1"/>
    </source>
</evidence>
<dbReference type="CDD" id="cd05387">
    <property type="entry name" value="BY-kinase"/>
    <property type="match status" value="1"/>
</dbReference>
<dbReference type="InterPro" id="IPR050445">
    <property type="entry name" value="Bact_polysacc_biosynth/exp"/>
</dbReference>
<dbReference type="Gene3D" id="3.40.50.300">
    <property type="entry name" value="P-loop containing nucleotide triphosphate hydrolases"/>
    <property type="match status" value="1"/>
</dbReference>
<dbReference type="GO" id="GO:0004713">
    <property type="term" value="F:protein tyrosine kinase activity"/>
    <property type="evidence" value="ECO:0007669"/>
    <property type="project" value="TreeGrafter"/>
</dbReference>
<keyword evidence="7" id="KW-0829">Tyrosine-protein kinase</keyword>
<dbReference type="PANTHER" id="PTHR32309">
    <property type="entry name" value="TYROSINE-PROTEIN KINASE"/>
    <property type="match status" value="1"/>
</dbReference>
<evidence type="ECO:0000256" key="9">
    <source>
        <dbReference type="SAM" id="Coils"/>
    </source>
</evidence>
<gene>
    <name evidence="12" type="ORF">SAMN05216337_100688</name>
</gene>
<dbReference type="Proteomes" id="UP000199245">
    <property type="component" value="Unassembled WGS sequence"/>
</dbReference>
<keyword evidence="9" id="KW-0175">Coiled coil</keyword>
<dbReference type="InterPro" id="IPR025669">
    <property type="entry name" value="AAA_dom"/>
</dbReference>
<keyword evidence="10" id="KW-0472">Membrane</keyword>
<organism evidence="12 13">
    <name type="scientific">Bradyrhizobium brasilense</name>
    <dbReference type="NCBI Taxonomy" id="1419277"/>
    <lineage>
        <taxon>Bacteria</taxon>
        <taxon>Pseudomonadati</taxon>
        <taxon>Pseudomonadota</taxon>
        <taxon>Alphaproteobacteria</taxon>
        <taxon>Hyphomicrobiales</taxon>
        <taxon>Nitrobacteraceae</taxon>
        <taxon>Bradyrhizobium</taxon>
    </lineage>
</organism>
<evidence type="ECO:0000256" key="10">
    <source>
        <dbReference type="SAM" id="Phobius"/>
    </source>
</evidence>
<keyword evidence="6" id="KW-0067">ATP-binding</keyword>
<evidence type="ECO:0000256" key="4">
    <source>
        <dbReference type="ARBA" id="ARBA00022741"/>
    </source>
</evidence>
<evidence type="ECO:0000259" key="11">
    <source>
        <dbReference type="Pfam" id="PF13614"/>
    </source>
</evidence>
<dbReference type="InterPro" id="IPR005702">
    <property type="entry name" value="Wzc-like_C"/>
</dbReference>
<keyword evidence="3" id="KW-0808">Transferase</keyword>
<dbReference type="EMBL" id="FMZW01000006">
    <property type="protein sequence ID" value="SDC95039.1"/>
    <property type="molecule type" value="Genomic_DNA"/>
</dbReference>
<evidence type="ECO:0000256" key="5">
    <source>
        <dbReference type="ARBA" id="ARBA00022777"/>
    </source>
</evidence>
<evidence type="ECO:0000256" key="7">
    <source>
        <dbReference type="ARBA" id="ARBA00023137"/>
    </source>
</evidence>
<dbReference type="PANTHER" id="PTHR32309:SF13">
    <property type="entry name" value="FERRIC ENTEROBACTIN TRANSPORT PROTEIN FEPE"/>
    <property type="match status" value="1"/>
</dbReference>
<accession>A0A1G6QRQ1</accession>
<dbReference type="RefSeq" id="WP_092081485.1">
    <property type="nucleotide sequence ID" value="NZ_FMZW01000006.1"/>
</dbReference>
<keyword evidence="10" id="KW-0812">Transmembrane</keyword>
<evidence type="ECO:0000256" key="6">
    <source>
        <dbReference type="ARBA" id="ARBA00022840"/>
    </source>
</evidence>
<keyword evidence="4" id="KW-0547">Nucleotide-binding</keyword>
<feature type="coiled-coil region" evidence="9">
    <location>
        <begin position="371"/>
        <end position="416"/>
    </location>
</feature>
<dbReference type="EC" id="2.7.10.2" evidence="2"/>
<feature type="domain" description="AAA" evidence="11">
    <location>
        <begin position="541"/>
        <end position="700"/>
    </location>
</feature>
<evidence type="ECO:0000313" key="13">
    <source>
        <dbReference type="Proteomes" id="UP000199245"/>
    </source>
</evidence>
<dbReference type="AlphaFoldDB" id="A0A1G6QRQ1"/>
<evidence type="ECO:0000256" key="2">
    <source>
        <dbReference type="ARBA" id="ARBA00011903"/>
    </source>
</evidence>
<comment type="similarity">
    <text evidence="1">Belongs to the CpsD/CapB family.</text>
</comment>
<name>A0A1G6QRQ1_9BRAD</name>
<protein>
    <recommendedName>
        <fullName evidence="2">non-specific protein-tyrosine kinase</fullName>
        <ecNumber evidence="2">2.7.10.2</ecNumber>
    </recommendedName>
</protein>
<dbReference type="InterPro" id="IPR027417">
    <property type="entry name" value="P-loop_NTPase"/>
</dbReference>
<sequence>MDTRTNQLVIQEYGQPLAEDYGPPAAGRPAFGLWDIVDVLRREWRLPVIGLLIGLAVAVASVVVMKAPYKSSARILIDRSLNRYLQTNKIVDQPTMDEVEVGSQLYVLSSDRVLLPVIRSLGLASDGEFAGRSALGSATDGNSSTAEATAAAERAALESLLKRVTVAREDVANVINVTVESQSAEKAAKIANGIVDSYLASLQDAKLKSTQKVSKWLQERLIELKKQVADADKALQDFKTANNLSSTGAQDTELLASLNTQLMNAKFAAVEAKERLDRIKRTEANGIPSAVSTDALFNDKRAAVINFALNNSELARLRTQKRDLASRLAEMEARVGRKHAAVVKLRAQLNSVDAAIRSDEGRITDSYASEYEVARARQTELEDTAAKLSAETGSQLRELESAAEALRNLYSGFLQKHKEIEAAQAETLPAQSAQIITRAVPPLTKSSKKTLVVAAGSIFLGLFLGIGSAFGREWMADVFRTPKAVEQVTETRCIGLPFVYAGQLPIEEHVLAAPFSRFAEGLRNVKAMLDRSSASTGGKVIGVVSAVSKEGKTVVAANLAALILSSSGSRTLLIDADLHLRNLTTALSPDAKVGLFEALEDPSRLGEFVCKRPHSGLDVLPNACALRIPNAAELLGSREMENLLAVARKSYDYIVVEVAPIMSVVDARLIERFIDEFVFVVECGQTKRTSVLEALSVTQLIRERVSTIVLNQIDPVELRTIEARNGVRSEGYYRE</sequence>
<dbReference type="SUPFAM" id="SSF52540">
    <property type="entry name" value="P-loop containing nucleoside triphosphate hydrolases"/>
    <property type="match status" value="1"/>
</dbReference>
<keyword evidence="5" id="KW-0418">Kinase</keyword>
<evidence type="ECO:0000256" key="8">
    <source>
        <dbReference type="ARBA" id="ARBA00051245"/>
    </source>
</evidence>
<evidence type="ECO:0000256" key="3">
    <source>
        <dbReference type="ARBA" id="ARBA00022679"/>
    </source>
</evidence>
<dbReference type="GO" id="GO:0005886">
    <property type="term" value="C:plasma membrane"/>
    <property type="evidence" value="ECO:0007669"/>
    <property type="project" value="TreeGrafter"/>
</dbReference>
<keyword evidence="10" id="KW-1133">Transmembrane helix</keyword>
<proteinExistence type="inferred from homology"/>
<evidence type="ECO:0000256" key="1">
    <source>
        <dbReference type="ARBA" id="ARBA00007316"/>
    </source>
</evidence>